<dbReference type="WBParaSite" id="MhA1_Contig611.frz3.gene13">
    <property type="protein sequence ID" value="MhA1_Contig611.frz3.gene13"/>
    <property type="gene ID" value="MhA1_Contig611.frz3.gene13"/>
</dbReference>
<keyword evidence="2" id="KW-1185">Reference proteome</keyword>
<feature type="chain" id="PRO_5009316200" evidence="1">
    <location>
        <begin position="24"/>
        <end position="164"/>
    </location>
</feature>
<evidence type="ECO:0000313" key="2">
    <source>
        <dbReference type="Proteomes" id="UP000095281"/>
    </source>
</evidence>
<feature type="signal peptide" evidence="1">
    <location>
        <begin position="1"/>
        <end position="23"/>
    </location>
</feature>
<proteinExistence type="predicted"/>
<name>A0A1I8BVA0_MELHA</name>
<reference evidence="3" key="1">
    <citation type="submission" date="2016-11" db="UniProtKB">
        <authorList>
            <consortium name="WormBaseParasite"/>
        </authorList>
    </citation>
    <scope>IDENTIFICATION</scope>
</reference>
<evidence type="ECO:0000256" key="1">
    <source>
        <dbReference type="SAM" id="SignalP"/>
    </source>
</evidence>
<evidence type="ECO:0000313" key="3">
    <source>
        <dbReference type="WBParaSite" id="MhA1_Contig611.frz3.gene13"/>
    </source>
</evidence>
<dbReference type="AlphaFoldDB" id="A0A1I8BVA0"/>
<keyword evidence="1" id="KW-0732">Signal</keyword>
<accession>A0A1I8BVA0</accession>
<sequence>MKMSSERIFSLFAVFLFNSEASANFFFGNAVSNNGATSISKNVRFRYPPRPHFMGEQNIQLGQTLSKTKTNKFNEKQQNSRIKQRKNKKEKIKILMKSKGLLNNQRQKTIHKNVFGFKTSIKGLKFTPTDIKKYTGKLTTSRRQTFKWASNGPISDYLMPVPRL</sequence>
<organism evidence="2 3">
    <name type="scientific">Meloidogyne hapla</name>
    <name type="common">Root-knot nematode worm</name>
    <dbReference type="NCBI Taxonomy" id="6305"/>
    <lineage>
        <taxon>Eukaryota</taxon>
        <taxon>Metazoa</taxon>
        <taxon>Ecdysozoa</taxon>
        <taxon>Nematoda</taxon>
        <taxon>Chromadorea</taxon>
        <taxon>Rhabditida</taxon>
        <taxon>Tylenchina</taxon>
        <taxon>Tylenchomorpha</taxon>
        <taxon>Tylenchoidea</taxon>
        <taxon>Meloidogynidae</taxon>
        <taxon>Meloidogyninae</taxon>
        <taxon>Meloidogyne</taxon>
    </lineage>
</organism>
<protein>
    <submittedName>
        <fullName evidence="3">Uncharacterized protein</fullName>
    </submittedName>
</protein>
<dbReference type="Proteomes" id="UP000095281">
    <property type="component" value="Unplaced"/>
</dbReference>